<dbReference type="InParanoid" id="A0A167QL96"/>
<evidence type="ECO:0000256" key="7">
    <source>
        <dbReference type="ARBA" id="ARBA00023136"/>
    </source>
</evidence>
<dbReference type="InterPro" id="IPR044851">
    <property type="entry name" value="Wax_synthase"/>
</dbReference>
<feature type="transmembrane region" description="Helical" evidence="8">
    <location>
        <begin position="352"/>
        <end position="377"/>
    </location>
</feature>
<comment type="pathway">
    <text evidence="2">Secondary metabolite biosynthesis.</text>
</comment>
<protein>
    <recommendedName>
        <fullName evidence="9">Wax synthase domain-containing protein</fullName>
    </recommendedName>
</protein>
<evidence type="ECO:0000313" key="11">
    <source>
        <dbReference type="Proteomes" id="UP000077315"/>
    </source>
</evidence>
<dbReference type="PANTHER" id="PTHR31595">
    <property type="entry name" value="LONG-CHAIN-ALCOHOL O-FATTY-ACYLTRANSFERASE 3-RELATED"/>
    <property type="match status" value="1"/>
</dbReference>
<dbReference type="PANTHER" id="PTHR31595:SF57">
    <property type="entry name" value="OS04G0481900 PROTEIN"/>
    <property type="match status" value="1"/>
</dbReference>
<feature type="transmembrane region" description="Helical" evidence="8">
    <location>
        <begin position="187"/>
        <end position="215"/>
    </location>
</feature>
<keyword evidence="5 8" id="KW-0812">Transmembrane</keyword>
<dbReference type="GO" id="GO:0008374">
    <property type="term" value="F:O-acyltransferase activity"/>
    <property type="evidence" value="ECO:0007669"/>
    <property type="project" value="InterPro"/>
</dbReference>
<evidence type="ECO:0000256" key="3">
    <source>
        <dbReference type="ARBA" id="ARBA00007282"/>
    </source>
</evidence>
<feature type="domain" description="Wax synthase" evidence="9">
    <location>
        <begin position="226"/>
        <end position="306"/>
    </location>
</feature>
<evidence type="ECO:0000256" key="4">
    <source>
        <dbReference type="ARBA" id="ARBA00022679"/>
    </source>
</evidence>
<name>A0A167QL96_PHYB8</name>
<feature type="transmembrane region" description="Helical" evidence="8">
    <location>
        <begin position="146"/>
        <end position="167"/>
    </location>
</feature>
<dbReference type="GeneID" id="28991205"/>
<dbReference type="OrthoDB" id="1077582at2759"/>
<keyword evidence="4" id="KW-0808">Transferase</keyword>
<evidence type="ECO:0000313" key="10">
    <source>
        <dbReference type="EMBL" id="OAD79877.1"/>
    </source>
</evidence>
<sequence>MDYQHLFEGGSWRTVLPIPIHLLLFATPAVILGHIATTPTSTLSTQTKQILSFPFLIGVIPLSMAFMCDQKILDILTSLFTYNVFIRFLEIIWLGPVLQGREAYISSRDFHIELWSCLRTFPKPAKEDTKTLKKGETKTYAKDRKFYHIIPLWFANYLICDVLGAWFVTFSAHDAKRVYEENTPLFFFIFAGVVVVMTSAFNILGYTLQLFYVLYYEGGSYSSEQWRELMENPIISTSITSLWAERWHRLLRSTWLAFPYRTTRNVLQKALGKPTKKTAAICSAVASFAVFIVSATMHEFFLYSNLDWPIYREFYMGGQMCYFLVQAALVAFEKVVGTSLRRRLPKSFTESLFALFLQWLWVVVCAFWLFHMFLLGYTTLGVQFNNPFHFFQPYILEYVRKTPAIHPFFGSLL</sequence>
<accession>A0A167QL96</accession>
<dbReference type="Pfam" id="PF13813">
    <property type="entry name" value="MBOAT_2"/>
    <property type="match status" value="1"/>
</dbReference>
<feature type="transmembrane region" description="Helical" evidence="8">
    <location>
        <begin position="279"/>
        <end position="302"/>
    </location>
</feature>
<keyword evidence="6 8" id="KW-1133">Transmembrane helix</keyword>
<reference evidence="11" key="1">
    <citation type="submission" date="2015-06" db="EMBL/GenBank/DDBJ databases">
        <title>Expansion of signal transduction pathways in fungi by whole-genome duplication.</title>
        <authorList>
            <consortium name="DOE Joint Genome Institute"/>
            <person name="Corrochano L.M."/>
            <person name="Kuo A."/>
            <person name="Marcet-Houben M."/>
            <person name="Polaino S."/>
            <person name="Salamov A."/>
            <person name="Villalobos J.M."/>
            <person name="Alvarez M.I."/>
            <person name="Avalos J."/>
            <person name="Benito E.P."/>
            <person name="Benoit I."/>
            <person name="Burger G."/>
            <person name="Camino L.P."/>
            <person name="Canovas D."/>
            <person name="Cerda-Olmedo E."/>
            <person name="Cheng J.-F."/>
            <person name="Dominguez A."/>
            <person name="Elias M."/>
            <person name="Eslava A.P."/>
            <person name="Glaser F."/>
            <person name="Grimwood J."/>
            <person name="Gutierrez G."/>
            <person name="Heitman J."/>
            <person name="Henrissat B."/>
            <person name="Iturriaga E.A."/>
            <person name="Lang B.F."/>
            <person name="Lavin J.L."/>
            <person name="Lee S."/>
            <person name="Li W."/>
            <person name="Lindquist E."/>
            <person name="Lopez-Garcia S."/>
            <person name="Luque E.M."/>
            <person name="Marcos A.T."/>
            <person name="Martin J."/>
            <person name="McCluskey K."/>
            <person name="Medina H.R."/>
            <person name="Miralles-Duran A."/>
            <person name="Miyazaki A."/>
            <person name="Munoz-Torres E."/>
            <person name="Oguiza J.A."/>
            <person name="Ohm R."/>
            <person name="Olmedo M."/>
            <person name="Orejas M."/>
            <person name="Ortiz-Castellanos L."/>
            <person name="Pisabarro A.G."/>
            <person name="Rodriguez-Romero J."/>
            <person name="Ruiz-Herrera J."/>
            <person name="Ruiz-Vazquez R."/>
            <person name="Sanz C."/>
            <person name="Schackwitz W."/>
            <person name="Schmutz J."/>
            <person name="Shahriari M."/>
            <person name="Shelest E."/>
            <person name="Silva-Franco F."/>
            <person name="Soanes D."/>
            <person name="Syed K."/>
            <person name="Tagua V.G."/>
            <person name="Talbot N.J."/>
            <person name="Thon M."/>
            <person name="De vries R.P."/>
            <person name="Wiebenga A."/>
            <person name="Yadav J.S."/>
            <person name="Braun E.L."/>
            <person name="Baker S."/>
            <person name="Garre V."/>
            <person name="Horwitz B."/>
            <person name="Torres-Martinez S."/>
            <person name="Idnurm A."/>
            <person name="Herrera-Estrella A."/>
            <person name="Gabaldon T."/>
            <person name="Grigoriev I.V."/>
        </authorList>
    </citation>
    <scope>NUCLEOTIDE SEQUENCE [LARGE SCALE GENOMIC DNA]</scope>
    <source>
        <strain evidence="11">NRRL 1555(-)</strain>
    </source>
</reference>
<dbReference type="Proteomes" id="UP000077315">
    <property type="component" value="Unassembled WGS sequence"/>
</dbReference>
<evidence type="ECO:0000259" key="9">
    <source>
        <dbReference type="Pfam" id="PF13813"/>
    </source>
</evidence>
<dbReference type="EMBL" id="KV440972">
    <property type="protein sequence ID" value="OAD79877.1"/>
    <property type="molecule type" value="Genomic_DNA"/>
</dbReference>
<feature type="transmembrane region" description="Helical" evidence="8">
    <location>
        <begin position="50"/>
        <end position="67"/>
    </location>
</feature>
<evidence type="ECO:0000256" key="8">
    <source>
        <dbReference type="SAM" id="Phobius"/>
    </source>
</evidence>
<comment type="similarity">
    <text evidence="3">Belongs to the wax synthase family.</text>
</comment>
<dbReference type="InterPro" id="IPR032805">
    <property type="entry name" value="Wax_synthase_dom"/>
</dbReference>
<proteinExistence type="inferred from homology"/>
<evidence type="ECO:0000256" key="6">
    <source>
        <dbReference type="ARBA" id="ARBA00022989"/>
    </source>
</evidence>
<evidence type="ECO:0000256" key="5">
    <source>
        <dbReference type="ARBA" id="ARBA00022692"/>
    </source>
</evidence>
<dbReference type="RefSeq" id="XP_018297917.1">
    <property type="nucleotide sequence ID" value="XM_018430299.1"/>
</dbReference>
<evidence type="ECO:0000256" key="2">
    <source>
        <dbReference type="ARBA" id="ARBA00005179"/>
    </source>
</evidence>
<feature type="transmembrane region" description="Helical" evidence="8">
    <location>
        <begin position="79"/>
        <end position="98"/>
    </location>
</feature>
<feature type="transmembrane region" description="Helical" evidence="8">
    <location>
        <begin position="314"/>
        <end position="332"/>
    </location>
</feature>
<gene>
    <name evidence="10" type="ORF">PHYBLDRAFT_139889</name>
</gene>
<dbReference type="GO" id="GO:0016020">
    <property type="term" value="C:membrane"/>
    <property type="evidence" value="ECO:0007669"/>
    <property type="project" value="UniProtKB-SubCell"/>
</dbReference>
<comment type="subcellular location">
    <subcellularLocation>
        <location evidence="1">Membrane</location>
        <topology evidence="1">Multi-pass membrane protein</topology>
    </subcellularLocation>
</comment>
<feature type="transmembrane region" description="Helical" evidence="8">
    <location>
        <begin position="20"/>
        <end position="38"/>
    </location>
</feature>
<evidence type="ECO:0000256" key="1">
    <source>
        <dbReference type="ARBA" id="ARBA00004141"/>
    </source>
</evidence>
<keyword evidence="11" id="KW-1185">Reference proteome</keyword>
<dbReference type="STRING" id="763407.A0A167QL96"/>
<dbReference type="GO" id="GO:0006629">
    <property type="term" value="P:lipid metabolic process"/>
    <property type="evidence" value="ECO:0007669"/>
    <property type="project" value="InterPro"/>
</dbReference>
<organism evidence="10 11">
    <name type="scientific">Phycomyces blakesleeanus (strain ATCC 8743b / DSM 1359 / FGSC 10004 / NBRC 33097 / NRRL 1555)</name>
    <dbReference type="NCBI Taxonomy" id="763407"/>
    <lineage>
        <taxon>Eukaryota</taxon>
        <taxon>Fungi</taxon>
        <taxon>Fungi incertae sedis</taxon>
        <taxon>Mucoromycota</taxon>
        <taxon>Mucoromycotina</taxon>
        <taxon>Mucoromycetes</taxon>
        <taxon>Mucorales</taxon>
        <taxon>Phycomycetaceae</taxon>
        <taxon>Phycomyces</taxon>
    </lineage>
</organism>
<dbReference type="AlphaFoldDB" id="A0A167QL96"/>
<dbReference type="VEuPathDB" id="FungiDB:PHYBLDRAFT_139889"/>
<keyword evidence="7 8" id="KW-0472">Membrane</keyword>